<evidence type="ECO:0000256" key="2">
    <source>
        <dbReference type="ARBA" id="ARBA00022723"/>
    </source>
</evidence>
<dbReference type="AlphaFoldDB" id="A0A1C3RLX4"/>
<dbReference type="InterPro" id="IPR035938">
    <property type="entry name" value="Hemerythrin-like_sf"/>
</dbReference>
<dbReference type="STRING" id="1867952.MTBPR1_90139"/>
<evidence type="ECO:0000313" key="4">
    <source>
        <dbReference type="EMBL" id="SCA58292.1"/>
    </source>
</evidence>
<comment type="similarity">
    <text evidence="1">Belongs to the hemerythrin family.</text>
</comment>
<dbReference type="Proteomes" id="UP000231658">
    <property type="component" value="Unassembled WGS sequence"/>
</dbReference>
<evidence type="ECO:0008006" key="6">
    <source>
        <dbReference type="Google" id="ProtNLM"/>
    </source>
</evidence>
<evidence type="ECO:0000313" key="5">
    <source>
        <dbReference type="Proteomes" id="UP000231658"/>
    </source>
</evidence>
<protein>
    <recommendedName>
        <fullName evidence="6">Hemerythrin-like domain-containing protein</fullName>
    </recommendedName>
</protein>
<dbReference type="SUPFAM" id="SSF47188">
    <property type="entry name" value="Hemerythrin-like"/>
    <property type="match status" value="1"/>
</dbReference>
<accession>A0A1C3RLX4</accession>
<keyword evidence="5" id="KW-1185">Reference proteome</keyword>
<dbReference type="GO" id="GO:0046872">
    <property type="term" value="F:metal ion binding"/>
    <property type="evidence" value="ECO:0007669"/>
    <property type="project" value="UniProtKB-KW"/>
</dbReference>
<dbReference type="OrthoDB" id="7305302at2"/>
<dbReference type="EMBL" id="FLYE01000048">
    <property type="protein sequence ID" value="SCA58292.1"/>
    <property type="molecule type" value="Genomic_DNA"/>
</dbReference>
<proteinExistence type="inferred from homology"/>
<organism evidence="4 5">
    <name type="scientific">Candidatus Terasakiella magnetica</name>
    <dbReference type="NCBI Taxonomy" id="1867952"/>
    <lineage>
        <taxon>Bacteria</taxon>
        <taxon>Pseudomonadati</taxon>
        <taxon>Pseudomonadota</taxon>
        <taxon>Alphaproteobacteria</taxon>
        <taxon>Rhodospirillales</taxon>
        <taxon>Terasakiellaceae</taxon>
        <taxon>Terasakiella</taxon>
    </lineage>
</organism>
<keyword evidence="2" id="KW-0479">Metal-binding</keyword>
<dbReference type="Gene3D" id="1.20.120.50">
    <property type="entry name" value="Hemerythrin-like"/>
    <property type="match status" value="1"/>
</dbReference>
<keyword evidence="3" id="KW-0408">Iron</keyword>
<evidence type="ECO:0000256" key="3">
    <source>
        <dbReference type="ARBA" id="ARBA00023004"/>
    </source>
</evidence>
<dbReference type="RefSeq" id="WP_126465339.1">
    <property type="nucleotide sequence ID" value="NZ_FLYE01000048.1"/>
</dbReference>
<sequence length="171" mass="20255">MKKIIWNRDQFSIGDDALNRQNQRVADIINLCMHNPDLLLNVEFRASLIAELMEYSEGYLAYKENILKDIGCIGLEKHALYHWKYLEELSQLVTSIENDEKQFSVEFMEFITQWWNRQIVLEDKKCRECFETGKKVRDDEACMSTQNQDGFSHHISVEHSIFQSLMDKVKK</sequence>
<evidence type="ECO:0000256" key="1">
    <source>
        <dbReference type="ARBA" id="ARBA00010587"/>
    </source>
</evidence>
<name>A0A1C3RLX4_9PROT</name>
<reference evidence="4 5" key="1">
    <citation type="submission" date="2016-07" db="EMBL/GenBank/DDBJ databases">
        <authorList>
            <person name="Lefevre C.T."/>
        </authorList>
    </citation>
    <scope>NUCLEOTIDE SEQUENCE [LARGE SCALE GENOMIC DNA]</scope>
    <source>
        <strain evidence="4">PR1</strain>
    </source>
</reference>
<gene>
    <name evidence="4" type="ORF">MTBPR1_90139</name>
</gene>